<dbReference type="RefSeq" id="WP_311159387.1">
    <property type="nucleotide sequence ID" value="NZ_JAVQLW010000001.1"/>
</dbReference>
<proteinExistence type="predicted"/>
<name>A0ABU2HQ87_9RHOB</name>
<evidence type="ECO:0000313" key="2">
    <source>
        <dbReference type="Proteomes" id="UP001269144"/>
    </source>
</evidence>
<evidence type="ECO:0000313" key="1">
    <source>
        <dbReference type="EMBL" id="MDS9467206.1"/>
    </source>
</evidence>
<comment type="caution">
    <text evidence="1">The sequence shown here is derived from an EMBL/GenBank/DDBJ whole genome shotgun (WGS) entry which is preliminary data.</text>
</comment>
<keyword evidence="2" id="KW-1185">Reference proteome</keyword>
<sequence length="54" mass="5820">MNATEPLQNTAKVAVLNRAADKAATEAMAVLEQMYGYFSFAPMPLESAEDRLAA</sequence>
<protein>
    <submittedName>
        <fullName evidence="1">Uncharacterized protein</fullName>
    </submittedName>
</protein>
<dbReference type="Proteomes" id="UP001269144">
    <property type="component" value="Unassembled WGS sequence"/>
</dbReference>
<organism evidence="1 2">
    <name type="scientific">Paracoccus aurantius</name>
    <dbReference type="NCBI Taxonomy" id="3073814"/>
    <lineage>
        <taxon>Bacteria</taxon>
        <taxon>Pseudomonadati</taxon>
        <taxon>Pseudomonadota</taxon>
        <taxon>Alphaproteobacteria</taxon>
        <taxon>Rhodobacterales</taxon>
        <taxon>Paracoccaceae</taxon>
        <taxon>Paracoccus</taxon>
    </lineage>
</organism>
<accession>A0ABU2HQ87</accession>
<reference evidence="2" key="1">
    <citation type="submission" date="2023-07" db="EMBL/GenBank/DDBJ databases">
        <title>Paracoccus sp. MBLB3053 whole genome sequence.</title>
        <authorList>
            <person name="Hwang C.Y."/>
            <person name="Cho E.-S."/>
            <person name="Seo M.-J."/>
        </authorList>
    </citation>
    <scope>NUCLEOTIDE SEQUENCE [LARGE SCALE GENOMIC DNA]</scope>
    <source>
        <strain evidence="2">MBLB3053</strain>
    </source>
</reference>
<dbReference type="EMBL" id="JAVQLW010000001">
    <property type="protein sequence ID" value="MDS9467206.1"/>
    <property type="molecule type" value="Genomic_DNA"/>
</dbReference>
<gene>
    <name evidence="1" type="ORF">RGQ15_06420</name>
</gene>